<keyword evidence="1" id="KW-0472">Membrane</keyword>
<proteinExistence type="predicted"/>
<keyword evidence="3" id="KW-1185">Reference proteome</keyword>
<reference evidence="2 3" key="1">
    <citation type="submission" date="2017-03" db="EMBL/GenBank/DDBJ databases">
        <title>Genome sequence of Methanobrevibacter thaueri.</title>
        <authorList>
            <person name="Poehlein A."/>
            <person name="Seedorf H."/>
            <person name="Daniel R."/>
        </authorList>
    </citation>
    <scope>NUCLEOTIDE SEQUENCE [LARGE SCALE GENOMIC DNA]</scope>
    <source>
        <strain evidence="2 3">DSM 11995</strain>
    </source>
</reference>
<dbReference type="AlphaFoldDB" id="A0A315XPE2"/>
<organism evidence="2 3">
    <name type="scientific">Methanobrevibacter thaueri</name>
    <dbReference type="NCBI Taxonomy" id="190975"/>
    <lineage>
        <taxon>Archaea</taxon>
        <taxon>Methanobacteriati</taxon>
        <taxon>Methanobacteriota</taxon>
        <taxon>Methanomada group</taxon>
        <taxon>Methanobacteria</taxon>
        <taxon>Methanobacteriales</taxon>
        <taxon>Methanobacteriaceae</taxon>
        <taxon>Methanobrevibacter</taxon>
    </lineage>
</organism>
<feature type="transmembrane region" description="Helical" evidence="1">
    <location>
        <begin position="59"/>
        <end position="79"/>
    </location>
</feature>
<evidence type="ECO:0000256" key="1">
    <source>
        <dbReference type="SAM" id="Phobius"/>
    </source>
</evidence>
<evidence type="ECO:0000313" key="2">
    <source>
        <dbReference type="EMBL" id="PWB88010.1"/>
    </source>
</evidence>
<keyword evidence="1" id="KW-0812">Transmembrane</keyword>
<evidence type="ECO:0000313" key="3">
    <source>
        <dbReference type="Proteomes" id="UP000251717"/>
    </source>
</evidence>
<dbReference type="RefSeq" id="WP_116591565.1">
    <property type="nucleotide sequence ID" value="NZ_MZGS01000016.1"/>
</dbReference>
<feature type="transmembrane region" description="Helical" evidence="1">
    <location>
        <begin position="91"/>
        <end position="124"/>
    </location>
</feature>
<name>A0A315XPE2_9EURY</name>
<sequence length="130" mass="15345">MGDDKLSYLTMRVRAMFVKKVNGRQLARCIAYFYFILWILFIIFMISRFGLNVYLDIDLLIPLIVTTIIDISLAFIIYVSSYRIENDNHLCILYGIICVLSVLWYFNWFGLIFLVLFILAIFIIKFGQDT</sequence>
<accession>A0A315XPE2</accession>
<feature type="transmembrane region" description="Helical" evidence="1">
    <location>
        <begin position="29"/>
        <end position="47"/>
    </location>
</feature>
<gene>
    <name evidence="2" type="ORF">MBBTH_05970</name>
</gene>
<dbReference type="Proteomes" id="UP000251717">
    <property type="component" value="Unassembled WGS sequence"/>
</dbReference>
<comment type="caution">
    <text evidence="2">The sequence shown here is derived from an EMBL/GenBank/DDBJ whole genome shotgun (WGS) entry which is preliminary data.</text>
</comment>
<keyword evidence="1" id="KW-1133">Transmembrane helix</keyword>
<dbReference type="EMBL" id="MZGS01000016">
    <property type="protein sequence ID" value="PWB88010.1"/>
    <property type="molecule type" value="Genomic_DNA"/>
</dbReference>
<protein>
    <submittedName>
        <fullName evidence="2">Uncharacterized protein</fullName>
    </submittedName>
</protein>